<accession>A0A0E9S8C3</accession>
<dbReference type="AlphaFoldDB" id="A0A0E9S8C3"/>
<organism evidence="1">
    <name type="scientific">Anguilla anguilla</name>
    <name type="common">European freshwater eel</name>
    <name type="synonym">Muraena anguilla</name>
    <dbReference type="NCBI Taxonomy" id="7936"/>
    <lineage>
        <taxon>Eukaryota</taxon>
        <taxon>Metazoa</taxon>
        <taxon>Chordata</taxon>
        <taxon>Craniata</taxon>
        <taxon>Vertebrata</taxon>
        <taxon>Euteleostomi</taxon>
        <taxon>Actinopterygii</taxon>
        <taxon>Neopterygii</taxon>
        <taxon>Teleostei</taxon>
        <taxon>Anguilliformes</taxon>
        <taxon>Anguillidae</taxon>
        <taxon>Anguilla</taxon>
    </lineage>
</organism>
<sequence>MITVTYMRLLNRGKKSRWVDLREGSSSLLLGHFTWHWNV</sequence>
<reference evidence="1" key="2">
    <citation type="journal article" date="2015" name="Fish Shellfish Immunol.">
        <title>Early steps in the European eel (Anguilla anguilla)-Vibrio vulnificus interaction in the gills: Role of the RtxA13 toxin.</title>
        <authorList>
            <person name="Callol A."/>
            <person name="Pajuelo D."/>
            <person name="Ebbesson L."/>
            <person name="Teles M."/>
            <person name="MacKenzie S."/>
            <person name="Amaro C."/>
        </authorList>
    </citation>
    <scope>NUCLEOTIDE SEQUENCE</scope>
</reference>
<protein>
    <submittedName>
        <fullName evidence="1">Uncharacterized protein</fullName>
    </submittedName>
</protein>
<proteinExistence type="predicted"/>
<reference evidence="1" key="1">
    <citation type="submission" date="2014-11" db="EMBL/GenBank/DDBJ databases">
        <authorList>
            <person name="Amaro Gonzalez C."/>
        </authorList>
    </citation>
    <scope>NUCLEOTIDE SEQUENCE</scope>
</reference>
<evidence type="ECO:0000313" key="1">
    <source>
        <dbReference type="EMBL" id="JAH36753.1"/>
    </source>
</evidence>
<dbReference type="EMBL" id="GBXM01071824">
    <property type="protein sequence ID" value="JAH36753.1"/>
    <property type="molecule type" value="Transcribed_RNA"/>
</dbReference>
<name>A0A0E9S8C3_ANGAN</name>